<dbReference type="GO" id="GO:0016020">
    <property type="term" value="C:membrane"/>
    <property type="evidence" value="ECO:0007669"/>
    <property type="project" value="UniProtKB-SubCell"/>
</dbReference>
<evidence type="ECO:0000256" key="9">
    <source>
        <dbReference type="SAM" id="MobiDB-lite"/>
    </source>
</evidence>
<feature type="transmembrane region" description="Helical" evidence="10">
    <location>
        <begin position="374"/>
        <end position="394"/>
    </location>
</feature>
<keyword evidence="4 10" id="KW-0812">Transmembrane</keyword>
<reference evidence="11 12" key="1">
    <citation type="submission" date="2018-03" db="EMBL/GenBank/DDBJ databases">
        <authorList>
            <person name="Guldener U."/>
        </authorList>
    </citation>
    <scope>NUCLEOTIDE SEQUENCE [LARGE SCALE GENOMIC DNA]</scope>
    <source>
        <strain evidence="11 12">NBRC100155</strain>
    </source>
</reference>
<dbReference type="Pfam" id="PF03169">
    <property type="entry name" value="OPT"/>
    <property type="match status" value="1"/>
</dbReference>
<evidence type="ECO:0000256" key="7">
    <source>
        <dbReference type="ARBA" id="ARBA00022989"/>
    </source>
</evidence>
<evidence type="ECO:0000256" key="3">
    <source>
        <dbReference type="ARBA" id="ARBA00022448"/>
    </source>
</evidence>
<protein>
    <submittedName>
        <fullName evidence="11">Related to oligopeptide transporter</fullName>
    </submittedName>
</protein>
<evidence type="ECO:0000256" key="10">
    <source>
        <dbReference type="SAM" id="Phobius"/>
    </source>
</evidence>
<dbReference type="EMBL" id="OOIN01000043">
    <property type="protein sequence ID" value="SPO32332.1"/>
    <property type="molecule type" value="Genomic_DNA"/>
</dbReference>
<sequence length="995" mass="109657">MSRPKTATLRPSTSAGQLNQTLRPATSGGLRGDEGQDTYVEKRDSYESTEYLDTDESDKSDHHHHAEDDDDDVFAFAPPGLGIPAVQVVPSPSDLPAPPPAAMIAGDAHTSGTRANMPRESVYYYDQENGAVYDVHGNLVQMAEPQKLESRSDSVGHSISQGISHGSEVADRPAQPAQRSTSIKWHPSTRGESGTWAGHCNASGKESEGPCSPTSSWHEASLWNGHTGTTTPTSDSADLLRTLPQPSFSRAVELELEEDDDSPYPEVRASVSNLDDPSMPSLTFRSVLLGIGLSAFSSAINTFLSQRNPPIQIVAIVIQILAHPLGTVMANILPIRSFHFRLPSLRKAKGAKRTASSHSWSFNPGPWNIKEHTVVLVAATTGLNPSYSLSILLAQDLARFWDDRRSFLYGFLSVCAPQLIGLALAGFVREVLVDPASMIWPQNLAVSTVLNTMHAEEDSITRRGTMRMSRLRFFHLTSALAFVIYFFPGYLFTALSIFNWVCWIWPTNVPVNVVFGAASGLGASVLTFDWTQIVYLGSPLITPWWAQANLFGGFVIGIWIAAPVLYFTNSLHTAYLPILSGSSFDRFGQRYNVSIVSPDHNTLRTDAYANYSQVYISAGLIVAYFGGFALITAAVVHTTLYHGKFVWDRLRARRTMPDDVHARLMRRYASVPFLWYAVVLVAGLGMSVFLCVAYSTGLPIWALCLAILIPVAYMLPFGFIFAMSGLPAGVNLVSELLASWLLPGKPLPVMMFKTVSQQTMTFGLLFAQDQKLAHYMKIAPREIFFVQFLSIIVNSVMQILAKDYLRDHIEGLCNPTQPQRFTCPTVNIFYTASIIWGAIGVERSFGPKSPYRSLFYGLVVGAGLPFITWYTSRKLKWATMRYVSAPIIFVGMSLAPPASGINFTSAIVVGYFFQYWMRKHRLDWWSRYNFVLAGALDFGTIMSSIVIYFLLQMPKNGALELQWWGNQVYVETADVQGAPLLMAPEAGFAPAPGGA</sequence>
<feature type="transmembrane region" description="Helical" evidence="10">
    <location>
        <begin position="287"/>
        <end position="305"/>
    </location>
</feature>
<feature type="transmembrane region" description="Helical" evidence="10">
    <location>
        <begin position="853"/>
        <end position="871"/>
    </location>
</feature>
<feature type="region of interest" description="Disordered" evidence="9">
    <location>
        <begin position="147"/>
        <end position="239"/>
    </location>
</feature>
<feature type="compositionally biased region" description="Polar residues" evidence="9">
    <location>
        <begin position="9"/>
        <end position="24"/>
    </location>
</feature>
<keyword evidence="7 10" id="KW-1133">Transmembrane helix</keyword>
<keyword evidence="3" id="KW-0813">Transport</keyword>
<feature type="compositionally biased region" description="Basic and acidic residues" evidence="9">
    <location>
        <begin position="31"/>
        <end position="46"/>
    </location>
</feature>
<feature type="compositionally biased region" description="Basic and acidic residues" evidence="9">
    <location>
        <begin position="57"/>
        <end position="67"/>
    </location>
</feature>
<evidence type="ECO:0000256" key="2">
    <source>
        <dbReference type="ARBA" id="ARBA00008807"/>
    </source>
</evidence>
<keyword evidence="6" id="KW-0653">Protein transport</keyword>
<feature type="transmembrane region" description="Helical" evidence="10">
    <location>
        <begin position="548"/>
        <end position="567"/>
    </location>
</feature>
<feature type="transmembrane region" description="Helical" evidence="10">
    <location>
        <begin position="614"/>
        <end position="641"/>
    </location>
</feature>
<comment type="subcellular location">
    <subcellularLocation>
        <location evidence="1">Membrane</location>
        <topology evidence="1">Multi-pass membrane protein</topology>
    </subcellularLocation>
</comment>
<dbReference type="InterPro" id="IPR004813">
    <property type="entry name" value="OPT"/>
</dbReference>
<keyword evidence="8 10" id="KW-0472">Membrane</keyword>
<accession>A0A5C3EPF6</accession>
<feature type="transmembrane region" description="Helical" evidence="10">
    <location>
        <begin position="406"/>
        <end position="428"/>
    </location>
</feature>
<feature type="compositionally biased region" description="Polar residues" evidence="9">
    <location>
        <begin position="212"/>
        <end position="236"/>
    </location>
</feature>
<dbReference type="PANTHER" id="PTHR22601">
    <property type="entry name" value="ISP4 LIKE PROTEIN"/>
    <property type="match status" value="1"/>
</dbReference>
<feature type="transmembrane region" description="Helical" evidence="10">
    <location>
        <begin position="513"/>
        <end position="536"/>
    </location>
</feature>
<gene>
    <name evidence="11" type="ORF">UTRI_02889</name>
</gene>
<dbReference type="AlphaFoldDB" id="A0A5C3EPF6"/>
<feature type="transmembrane region" description="Helical" evidence="10">
    <location>
        <begin position="928"/>
        <end position="951"/>
    </location>
</feature>
<dbReference type="GO" id="GO:0015031">
    <property type="term" value="P:protein transport"/>
    <property type="evidence" value="ECO:0007669"/>
    <property type="project" value="UniProtKB-KW"/>
</dbReference>
<evidence type="ECO:0000256" key="8">
    <source>
        <dbReference type="ARBA" id="ARBA00023136"/>
    </source>
</evidence>
<dbReference type="NCBIfam" id="TIGR00728">
    <property type="entry name" value="OPT_sfam"/>
    <property type="match status" value="1"/>
</dbReference>
<proteinExistence type="inferred from homology"/>
<dbReference type="NCBIfam" id="TIGR00727">
    <property type="entry name" value="ISP4_OPT"/>
    <property type="match status" value="1"/>
</dbReference>
<dbReference type="InterPro" id="IPR004648">
    <property type="entry name" value="Oligpept_transpt"/>
</dbReference>
<evidence type="ECO:0000256" key="4">
    <source>
        <dbReference type="ARBA" id="ARBA00022692"/>
    </source>
</evidence>
<dbReference type="OrthoDB" id="9986677at2759"/>
<feature type="transmembrane region" description="Helical" evidence="10">
    <location>
        <begin position="783"/>
        <end position="801"/>
    </location>
</feature>
<evidence type="ECO:0000313" key="12">
    <source>
        <dbReference type="Proteomes" id="UP000324022"/>
    </source>
</evidence>
<feature type="transmembrane region" description="Helical" evidence="10">
    <location>
        <begin position="883"/>
        <end position="916"/>
    </location>
</feature>
<feature type="transmembrane region" description="Helical" evidence="10">
    <location>
        <begin position="673"/>
        <end position="694"/>
    </location>
</feature>
<feature type="compositionally biased region" description="Low complexity" evidence="9">
    <location>
        <begin position="155"/>
        <end position="167"/>
    </location>
</feature>
<evidence type="ECO:0000313" key="11">
    <source>
        <dbReference type="EMBL" id="SPO32332.1"/>
    </source>
</evidence>
<evidence type="ECO:0000256" key="6">
    <source>
        <dbReference type="ARBA" id="ARBA00022927"/>
    </source>
</evidence>
<dbReference type="Proteomes" id="UP000324022">
    <property type="component" value="Unassembled WGS sequence"/>
</dbReference>
<feature type="transmembrane region" description="Helical" evidence="10">
    <location>
        <begin position="311"/>
        <end position="333"/>
    </location>
</feature>
<evidence type="ECO:0000256" key="5">
    <source>
        <dbReference type="ARBA" id="ARBA00022856"/>
    </source>
</evidence>
<dbReference type="GO" id="GO:0035673">
    <property type="term" value="F:oligopeptide transmembrane transporter activity"/>
    <property type="evidence" value="ECO:0007669"/>
    <property type="project" value="InterPro"/>
</dbReference>
<keyword evidence="12" id="KW-1185">Reference proteome</keyword>
<organism evidence="11 12">
    <name type="scientific">Ustilago trichophora</name>
    <dbReference type="NCBI Taxonomy" id="86804"/>
    <lineage>
        <taxon>Eukaryota</taxon>
        <taxon>Fungi</taxon>
        <taxon>Dikarya</taxon>
        <taxon>Basidiomycota</taxon>
        <taxon>Ustilaginomycotina</taxon>
        <taxon>Ustilaginomycetes</taxon>
        <taxon>Ustilaginales</taxon>
        <taxon>Ustilaginaceae</taxon>
        <taxon>Ustilago</taxon>
    </lineage>
</organism>
<feature type="region of interest" description="Disordered" evidence="9">
    <location>
        <begin position="1"/>
        <end position="79"/>
    </location>
</feature>
<name>A0A5C3EPF6_9BASI</name>
<keyword evidence="5" id="KW-0571">Peptide transport</keyword>
<evidence type="ECO:0000256" key="1">
    <source>
        <dbReference type="ARBA" id="ARBA00004141"/>
    </source>
</evidence>
<feature type="transmembrane region" description="Helical" evidence="10">
    <location>
        <begin position="700"/>
        <end position="722"/>
    </location>
</feature>
<comment type="similarity">
    <text evidence="2">Belongs to the oligopeptide OPT transporter family.</text>
</comment>
<feature type="transmembrane region" description="Helical" evidence="10">
    <location>
        <begin position="473"/>
        <end position="501"/>
    </location>
</feature>